<protein>
    <recommendedName>
        <fullName evidence="4">Glycoside hydrolase</fullName>
    </recommendedName>
</protein>
<keyword evidence="1" id="KW-0472">Membrane</keyword>
<comment type="caution">
    <text evidence="2">The sequence shown here is derived from an EMBL/GenBank/DDBJ whole genome shotgun (WGS) entry which is preliminary data.</text>
</comment>
<dbReference type="InterPro" id="IPR017853">
    <property type="entry name" value="GH"/>
</dbReference>
<evidence type="ECO:0008006" key="4">
    <source>
        <dbReference type="Google" id="ProtNLM"/>
    </source>
</evidence>
<gene>
    <name evidence="2" type="ORF">FOF46_20440</name>
</gene>
<evidence type="ECO:0000313" key="2">
    <source>
        <dbReference type="EMBL" id="TSE06119.1"/>
    </source>
</evidence>
<evidence type="ECO:0000313" key="3">
    <source>
        <dbReference type="Proteomes" id="UP000318833"/>
    </source>
</evidence>
<dbReference type="AlphaFoldDB" id="A0A554VFS3"/>
<feature type="transmembrane region" description="Helical" evidence="1">
    <location>
        <begin position="51"/>
        <end position="76"/>
    </location>
</feature>
<reference evidence="2 3" key="1">
    <citation type="submission" date="2019-07" db="EMBL/GenBank/DDBJ databases">
        <title>The draft genome sequence of Aquimarina algiphila M91.</title>
        <authorList>
            <person name="Meng X."/>
        </authorList>
    </citation>
    <scope>NUCLEOTIDE SEQUENCE [LARGE SCALE GENOMIC DNA]</scope>
    <source>
        <strain evidence="2 3">M91</strain>
    </source>
</reference>
<evidence type="ECO:0000256" key="1">
    <source>
        <dbReference type="SAM" id="Phobius"/>
    </source>
</evidence>
<dbReference type="Pfam" id="PF22612">
    <property type="entry name" value="GH113"/>
    <property type="match status" value="1"/>
</dbReference>
<name>A0A554VFS3_9FLAO</name>
<keyword evidence="1" id="KW-0812">Transmembrane</keyword>
<dbReference type="SUPFAM" id="SSF51445">
    <property type="entry name" value="(Trans)glycosidases"/>
    <property type="match status" value="1"/>
</dbReference>
<feature type="transmembrane region" description="Helical" evidence="1">
    <location>
        <begin position="88"/>
        <end position="108"/>
    </location>
</feature>
<dbReference type="Proteomes" id="UP000318833">
    <property type="component" value="Unassembled WGS sequence"/>
</dbReference>
<organism evidence="2 3">
    <name type="scientific">Aquimarina algiphila</name>
    <dbReference type="NCBI Taxonomy" id="2047982"/>
    <lineage>
        <taxon>Bacteria</taxon>
        <taxon>Pseudomonadati</taxon>
        <taxon>Bacteroidota</taxon>
        <taxon>Flavobacteriia</taxon>
        <taxon>Flavobacteriales</taxon>
        <taxon>Flavobacteriaceae</taxon>
        <taxon>Aquimarina</taxon>
    </lineage>
</organism>
<keyword evidence="1" id="KW-1133">Transmembrane helix</keyword>
<accession>A0A554VFS3</accession>
<dbReference type="Gene3D" id="3.20.20.80">
    <property type="entry name" value="Glycosidases"/>
    <property type="match status" value="1"/>
</dbReference>
<sequence length="452" mass="53317">MKKELFSVIKVYLVTWLISILLILSLLLFRAELSLGRSFRELSELLLNSQFLISLHVLFAVLYILFLILRYFIRVYRIHGIKTMSKRLVLRVIIPVLFLFLIFKSIVYANSSENFIYEWDHTVENTGNMIKDHYKIDKKHRGMSVFGWSSDNEKPIIELVKNNIEWVAVIPFIAQKDQYITTMGTPEIIGKWSRRDSVFIKTIRQLKAKGIHVQLKPHIWVNDGWRSDIALKSKNEWNVWFDSYRDNLIHYAKMAEETGVELLCVGTELRTSLKHMPDRWTSLIKEIKTIYHGQLTYAANWDGEFELIDFWEELDYIGIQAYFPITKTSKPDLETLKRGWDKHIIQLESLSKAHNKPILFTEIGYKSEVSATIRPWEWGSFLGILYQKKSDQTQHLAYEALFKQLWNKKWFAGTYIWQWDTRTPEDSAPTSLGFSPRYKPAQNTIAKWYAKL</sequence>
<proteinExistence type="predicted"/>
<feature type="transmembrane region" description="Helical" evidence="1">
    <location>
        <begin position="12"/>
        <end position="31"/>
    </location>
</feature>
<dbReference type="CDD" id="cd19608">
    <property type="entry name" value="GH113_mannanase-like"/>
    <property type="match status" value="1"/>
</dbReference>
<dbReference type="OrthoDB" id="9773531at2"/>
<dbReference type="InterPro" id="IPR055151">
    <property type="entry name" value="GH113"/>
</dbReference>
<keyword evidence="3" id="KW-1185">Reference proteome</keyword>
<dbReference type="RefSeq" id="WP_143917721.1">
    <property type="nucleotide sequence ID" value="NZ_CANMIK010000055.1"/>
</dbReference>
<dbReference type="EMBL" id="VLNR01000049">
    <property type="protein sequence ID" value="TSE06119.1"/>
    <property type="molecule type" value="Genomic_DNA"/>
</dbReference>